<dbReference type="PANTHER" id="PTHR47331">
    <property type="entry name" value="PHD-TYPE DOMAIN-CONTAINING PROTEIN"/>
    <property type="match status" value="1"/>
</dbReference>
<feature type="coiled-coil region" evidence="1">
    <location>
        <begin position="1136"/>
        <end position="1181"/>
    </location>
</feature>
<reference evidence="3" key="1">
    <citation type="submission" date="2020-04" db="EMBL/GenBank/DDBJ databases">
        <authorList>
            <person name="Alioto T."/>
            <person name="Alioto T."/>
            <person name="Gomez Garrido J."/>
        </authorList>
    </citation>
    <scope>NUCLEOTIDE SEQUENCE</scope>
    <source>
        <strain evidence="3">A484AB</strain>
    </source>
</reference>
<dbReference type="OrthoDB" id="10646130at2759"/>
<keyword evidence="4" id="KW-1185">Reference proteome</keyword>
<dbReference type="PANTHER" id="PTHR47331:SF5">
    <property type="entry name" value="RIBONUCLEASE H"/>
    <property type="match status" value="1"/>
</dbReference>
<gene>
    <name evidence="3" type="ORF">PACLA_8A014016</name>
</gene>
<dbReference type="EMBL" id="CACRXK020000093">
    <property type="protein sequence ID" value="CAB3978167.1"/>
    <property type="molecule type" value="Genomic_DNA"/>
</dbReference>
<feature type="region of interest" description="Disordered" evidence="2">
    <location>
        <begin position="186"/>
        <end position="228"/>
    </location>
</feature>
<evidence type="ECO:0000313" key="3">
    <source>
        <dbReference type="EMBL" id="CAB3978167.1"/>
    </source>
</evidence>
<evidence type="ECO:0000313" key="4">
    <source>
        <dbReference type="Proteomes" id="UP001152795"/>
    </source>
</evidence>
<dbReference type="InterPro" id="IPR011011">
    <property type="entry name" value="Znf_FYVE_PHD"/>
</dbReference>
<dbReference type="InterPro" id="IPR013083">
    <property type="entry name" value="Znf_RING/FYVE/PHD"/>
</dbReference>
<proteinExistence type="predicted"/>
<dbReference type="Gene3D" id="3.30.40.10">
    <property type="entry name" value="Zinc/RING finger domain, C3HC4 (zinc finger)"/>
    <property type="match status" value="1"/>
</dbReference>
<accession>A0A6S7FKU7</accession>
<keyword evidence="1" id="KW-0175">Coiled coil</keyword>
<feature type="compositionally biased region" description="Basic and acidic residues" evidence="2">
    <location>
        <begin position="202"/>
        <end position="228"/>
    </location>
</feature>
<dbReference type="SMART" id="SM00249">
    <property type="entry name" value="PHD"/>
    <property type="match status" value="1"/>
</dbReference>
<evidence type="ECO:0000256" key="2">
    <source>
        <dbReference type="SAM" id="MobiDB-lite"/>
    </source>
</evidence>
<organism evidence="3 4">
    <name type="scientific">Paramuricea clavata</name>
    <name type="common">Red gorgonian</name>
    <name type="synonym">Violescent sea-whip</name>
    <dbReference type="NCBI Taxonomy" id="317549"/>
    <lineage>
        <taxon>Eukaryota</taxon>
        <taxon>Metazoa</taxon>
        <taxon>Cnidaria</taxon>
        <taxon>Anthozoa</taxon>
        <taxon>Octocorallia</taxon>
        <taxon>Malacalcyonacea</taxon>
        <taxon>Plexauridae</taxon>
        <taxon>Paramuricea</taxon>
    </lineage>
</organism>
<dbReference type="Proteomes" id="UP001152795">
    <property type="component" value="Unassembled WGS sequence"/>
</dbReference>
<evidence type="ECO:0000256" key="1">
    <source>
        <dbReference type="SAM" id="Coils"/>
    </source>
</evidence>
<sequence>MSDLLEDYSKRKLDWKLKLVTESPLSYVRHQADLVNEILFCVEIPWGLLNLWKTILEHTSCENANIYNYVDLVNATFVDQWCKIKRNNQRINELLYGGRVVDNRIGEDVNERSDDEDEVGMPQTTEGSNYPLFKEFSWFLKKEARIACNPMISQCFLKGESKKKERIDHRETFVLGCKVCSEAHPTSLHGDNRKSRSKLATKSKDDSSKSKDDSSKPRQELNKVKDRSNEDTTISNCIEVCKTNTYSGPISHSLIVPVWLHHQTNPNHKIMVYALLDEQSDACFVKDSVLDEVGVNGPEVQLEISTVLARENVNSRKIAGLTVCGVNETSEITLPGTFAREVIPARHGQIPRPESARKWSHLEKIAETALGWGIVGIVEAKVNEESDENYVVVNRVITHEANVGPDRRICHLALRAQVKEIMNPSMFNQMFELDFSERRKEEQPLSYEDKMFIKKVKKGIHQREDGHYEIPLPFKDDEMKLPNNKSQALSRLLKLKQRFLRDKKYQTDYLTFMNGIIASNYAELVPQEEMKLDDMLHVNRECFVACEEMHVVKQFKAAINRRFNENCRVFWHNLSDSQLIDYTWSKVREFFANSGKTLVGTLSTGRQPNLKKLDERGNLADVEQSELRTLQSLKDLVDDFDEAVYIINEKLQINRYGEIQEENWHFKWMVPYLRLIPSAMSDKEVRGYLEGNLESYVISIERPFLQFDWHEFISKSKDFFKGNFLPFMLLLSGCVAAFHYKKVLSCVGSCPVAIAVGDISTGKSTALSLVARLMGLHKVSQSSGEYVVSYLKRTSFPLCWDDPTYQSSTRRPLVSVFNGLGNQTQERGSETPITSFLLTVNFKMEDDMRSFERTLPIWFKKLAGKDYENVDEFMDDKQTISNLATTHAIMDVISMGTRISRENVALHTNFFMRHLSGLSPRLAEIYSVYRLISHLVIELINDDELLNKETLDEYLTDEFVPYVTSFYDVTVQAHTSLDEIFQLFVQAITKKQLDKREVGKWIRPKVKGKKENRSTEYIAFFIPGVLQCIQSANLTTPSDTSVCELVQKVQGATTDFKSTFVRCPKRIVCSRVPRHALSKETLSQIDKIFDMEKEEYGNDTNNETVDEEDNDHDVTERCNSCVEKDTELQETRERHRQEIEDTKRWYETEMESLRQDLNKKLEEKDGEISAYKREISTLQEKMMYTHPTIPSSTSSVVARGITSLVYDSGLVEDIHDQEDNELQKSNAEPVQPRQKRARCSSSGNKNVCNMCNKGKHSGMIKCISCEQLQHFSCLRKKVKEANEIAATFKCKDCK</sequence>
<dbReference type="SUPFAM" id="SSF57903">
    <property type="entry name" value="FYVE/PHD zinc finger"/>
    <property type="match status" value="1"/>
</dbReference>
<protein>
    <submittedName>
        <fullName evidence="3">PREDICTED: uncharacterized protein LOC107357459</fullName>
    </submittedName>
</protein>
<name>A0A6S7FKU7_PARCT</name>
<dbReference type="CDD" id="cd15489">
    <property type="entry name" value="PHD_SF"/>
    <property type="match status" value="1"/>
</dbReference>
<comment type="caution">
    <text evidence="3">The sequence shown here is derived from an EMBL/GenBank/DDBJ whole genome shotgun (WGS) entry which is preliminary data.</text>
</comment>
<dbReference type="InterPro" id="IPR001965">
    <property type="entry name" value="Znf_PHD"/>
</dbReference>
<feature type="region of interest" description="Disordered" evidence="2">
    <location>
        <begin position="1219"/>
        <end position="1242"/>
    </location>
</feature>